<dbReference type="InterPro" id="IPR045514">
    <property type="entry name" value="DUF6478"/>
</dbReference>
<organism evidence="2 3">
    <name type="scientific">Limimaricola pyoseonensis</name>
    <dbReference type="NCBI Taxonomy" id="521013"/>
    <lineage>
        <taxon>Bacteria</taxon>
        <taxon>Pseudomonadati</taxon>
        <taxon>Pseudomonadota</taxon>
        <taxon>Alphaproteobacteria</taxon>
        <taxon>Rhodobacterales</taxon>
        <taxon>Paracoccaceae</taxon>
        <taxon>Limimaricola</taxon>
    </lineage>
</organism>
<dbReference type="STRING" id="521013.SAMN04488567_2391"/>
<protein>
    <submittedName>
        <fullName evidence="2">Uncharacterized protein</fullName>
    </submittedName>
</protein>
<name>A0A1G7F297_9RHOB</name>
<dbReference type="Proteomes" id="UP000198922">
    <property type="component" value="Unassembled WGS sequence"/>
</dbReference>
<gene>
    <name evidence="2" type="ORF">SAMN04488567_2391</name>
</gene>
<dbReference type="AlphaFoldDB" id="A0A1G7F297"/>
<feature type="region of interest" description="Disordered" evidence="1">
    <location>
        <begin position="1"/>
        <end position="21"/>
    </location>
</feature>
<evidence type="ECO:0000256" key="1">
    <source>
        <dbReference type="SAM" id="MobiDB-lite"/>
    </source>
</evidence>
<evidence type="ECO:0000313" key="2">
    <source>
        <dbReference type="EMBL" id="SDE69962.1"/>
    </source>
</evidence>
<dbReference type="OrthoDB" id="7827015at2"/>
<reference evidence="3" key="1">
    <citation type="submission" date="2016-10" db="EMBL/GenBank/DDBJ databases">
        <authorList>
            <person name="Varghese N."/>
            <person name="Submissions S."/>
        </authorList>
    </citation>
    <scope>NUCLEOTIDE SEQUENCE [LARGE SCALE GENOMIC DNA]</scope>
    <source>
        <strain evidence="3">DSM 21424</strain>
    </source>
</reference>
<dbReference type="Pfam" id="PF20086">
    <property type="entry name" value="DUF6478"/>
    <property type="match status" value="1"/>
</dbReference>
<accession>A0A1G7F297</accession>
<evidence type="ECO:0000313" key="3">
    <source>
        <dbReference type="Proteomes" id="UP000198922"/>
    </source>
</evidence>
<dbReference type="EMBL" id="FNAT01000003">
    <property type="protein sequence ID" value="SDE69962.1"/>
    <property type="molecule type" value="Genomic_DNA"/>
</dbReference>
<sequence>MTRPGGVFRRAASRRPEGPPLPHGADWLWQVPLAEVAAARPASGMTLAPGLRLFFEGGDAPEVAPGDGGLAVTPGAGLAYLSLAIDLAPEALRGLSRDHLLRLDLSVRVTAPRSTVRLNLRHGPNVEQVVEALPESGDGAVEFDMWPLPAMVLQADAGWIDLILERPAPGPLLIRELTLSRLPRARF</sequence>
<dbReference type="RefSeq" id="WP_131802637.1">
    <property type="nucleotide sequence ID" value="NZ_FNAT01000003.1"/>
</dbReference>
<keyword evidence="3" id="KW-1185">Reference proteome</keyword>
<proteinExistence type="predicted"/>